<dbReference type="AlphaFoldDB" id="A0A8J6Y0X0"/>
<protein>
    <submittedName>
        <fullName evidence="2">DUF1820 family protein</fullName>
    </submittedName>
</protein>
<dbReference type="EMBL" id="JACXWD010000006">
    <property type="protein sequence ID" value="MBD3867159.1"/>
    <property type="molecule type" value="Genomic_DNA"/>
</dbReference>
<dbReference type="Proteomes" id="UP000648239">
    <property type="component" value="Unassembled WGS sequence"/>
</dbReference>
<dbReference type="PIRSF" id="PIRSF028538">
    <property type="entry name" value="DUF1820"/>
    <property type="match status" value="1"/>
</dbReference>
<reference evidence="2 3" key="1">
    <citation type="submission" date="2020-08" db="EMBL/GenBank/DDBJ databases">
        <title>Acidobacteriota in marine sediments use diverse sulfur dissimilation pathways.</title>
        <authorList>
            <person name="Wasmund K."/>
        </authorList>
    </citation>
    <scope>NUCLEOTIDE SEQUENCE [LARGE SCALE GENOMIC DNA]</scope>
    <source>
        <strain evidence="2">MAG AM4</strain>
    </source>
</reference>
<evidence type="ECO:0000313" key="3">
    <source>
        <dbReference type="Proteomes" id="UP000648239"/>
    </source>
</evidence>
<feature type="compositionally biased region" description="Basic and acidic residues" evidence="1">
    <location>
        <begin position="85"/>
        <end position="97"/>
    </location>
</feature>
<dbReference type="InterPro" id="IPR014949">
    <property type="entry name" value="DUF1820"/>
</dbReference>
<gene>
    <name evidence="2" type="ORF">IFK94_03455</name>
</gene>
<feature type="region of interest" description="Disordered" evidence="1">
    <location>
        <begin position="85"/>
        <end position="112"/>
    </location>
</feature>
<organism evidence="2 3">
    <name type="scientific">Candidatus Polarisedimenticola svalbardensis</name>
    <dbReference type="NCBI Taxonomy" id="2886004"/>
    <lineage>
        <taxon>Bacteria</taxon>
        <taxon>Pseudomonadati</taxon>
        <taxon>Acidobacteriota</taxon>
        <taxon>Candidatus Polarisedimenticolia</taxon>
        <taxon>Candidatus Polarisedimenticolales</taxon>
        <taxon>Candidatus Polarisedimenticolaceae</taxon>
        <taxon>Candidatus Polarisedimenticola</taxon>
    </lineage>
</organism>
<evidence type="ECO:0000313" key="2">
    <source>
        <dbReference type="EMBL" id="MBD3867159.1"/>
    </source>
</evidence>
<accession>A0A8J6Y0X0</accession>
<dbReference type="Pfam" id="PF08850">
    <property type="entry name" value="DUF1820"/>
    <property type="match status" value="1"/>
</dbReference>
<sequence>MNTMKKIFKVVFHHQSKVYEVYAKGVSQGSLYGFIEVEEILFGERSSVVVDPSEESLKAEFKEVVRTYIPMHSVIRIDEVEKEGTPRIREREKDDHTVMPFTLNGKGPDKEA</sequence>
<evidence type="ECO:0000256" key="1">
    <source>
        <dbReference type="SAM" id="MobiDB-lite"/>
    </source>
</evidence>
<name>A0A8J6Y0X0_9BACT</name>
<comment type="caution">
    <text evidence="2">The sequence shown here is derived from an EMBL/GenBank/DDBJ whole genome shotgun (WGS) entry which is preliminary data.</text>
</comment>
<proteinExistence type="predicted"/>